<name>A0A7W8DIN9_9BACT</name>
<dbReference type="SUPFAM" id="SSF53756">
    <property type="entry name" value="UDP-Glycosyltransferase/glycogen phosphorylase"/>
    <property type="match status" value="1"/>
</dbReference>
<sequence length="210" mass="22769">MSSTQQDWFLQQGVSEKRLHVIPHGVDTAFFSPPVASAGGGGVRHVLAVGATGRNFPLLREVAAHFGQSPDIRFVIIGPEHERAAFAGMLNVTYRTRVPDEELLNCYRNADCLLHLTTQATANNVILEALACGVPVIAQRVGGVPEYLTHECAVLTEPGDFPALAHALESHLANPANVRRMSAAARQHAESLSWERVAARTMELYLSLQA</sequence>
<dbReference type="PANTHER" id="PTHR45947">
    <property type="entry name" value="SULFOQUINOVOSYL TRANSFERASE SQD2"/>
    <property type="match status" value="1"/>
</dbReference>
<dbReference type="AlphaFoldDB" id="A0A7W8DIN9"/>
<dbReference type="PANTHER" id="PTHR45947:SF3">
    <property type="entry name" value="SULFOQUINOVOSYL TRANSFERASE SQD2"/>
    <property type="match status" value="1"/>
</dbReference>
<accession>A0A7W8DIN9</accession>
<reference evidence="1 2" key="1">
    <citation type="submission" date="2020-08" db="EMBL/GenBank/DDBJ databases">
        <title>Genomic Encyclopedia of Type Strains, Phase IV (KMG-IV): sequencing the most valuable type-strain genomes for metagenomic binning, comparative biology and taxonomic classification.</title>
        <authorList>
            <person name="Goeker M."/>
        </authorList>
    </citation>
    <scope>NUCLEOTIDE SEQUENCE [LARGE SCALE GENOMIC DNA]</scope>
    <source>
        <strain evidence="1 2">DSM 12252</strain>
    </source>
</reference>
<proteinExistence type="predicted"/>
<dbReference type="GO" id="GO:0016758">
    <property type="term" value="F:hexosyltransferase activity"/>
    <property type="evidence" value="ECO:0007669"/>
    <property type="project" value="TreeGrafter"/>
</dbReference>
<dbReference type="EMBL" id="JACHIG010000001">
    <property type="protein sequence ID" value="MBB5030981.1"/>
    <property type="molecule type" value="Genomic_DNA"/>
</dbReference>
<protein>
    <submittedName>
        <fullName evidence="1">Glycosyltransferase involved in cell wall biosynthesis</fullName>
    </submittedName>
</protein>
<evidence type="ECO:0000313" key="1">
    <source>
        <dbReference type="EMBL" id="MBB5030981.1"/>
    </source>
</evidence>
<gene>
    <name evidence="1" type="ORF">HNQ65_000535</name>
</gene>
<comment type="caution">
    <text evidence="1">The sequence shown here is derived from an EMBL/GenBank/DDBJ whole genome shotgun (WGS) entry which is preliminary data.</text>
</comment>
<organism evidence="1 2">
    <name type="scientific">Prosthecobacter vanneervenii</name>
    <dbReference type="NCBI Taxonomy" id="48466"/>
    <lineage>
        <taxon>Bacteria</taxon>
        <taxon>Pseudomonadati</taxon>
        <taxon>Verrucomicrobiota</taxon>
        <taxon>Verrucomicrobiia</taxon>
        <taxon>Verrucomicrobiales</taxon>
        <taxon>Verrucomicrobiaceae</taxon>
        <taxon>Prosthecobacter</taxon>
    </lineage>
</organism>
<keyword evidence="1" id="KW-0808">Transferase</keyword>
<evidence type="ECO:0000313" key="2">
    <source>
        <dbReference type="Proteomes" id="UP000590740"/>
    </source>
</evidence>
<keyword evidence="2" id="KW-1185">Reference proteome</keyword>
<dbReference type="Pfam" id="PF13692">
    <property type="entry name" value="Glyco_trans_1_4"/>
    <property type="match status" value="1"/>
</dbReference>
<dbReference type="Proteomes" id="UP000590740">
    <property type="component" value="Unassembled WGS sequence"/>
</dbReference>
<dbReference type="InterPro" id="IPR050194">
    <property type="entry name" value="Glycosyltransferase_grp1"/>
</dbReference>
<dbReference type="Gene3D" id="3.40.50.2000">
    <property type="entry name" value="Glycogen Phosphorylase B"/>
    <property type="match status" value="2"/>
</dbReference>